<dbReference type="Proteomes" id="UP000515154">
    <property type="component" value="Linkage group LG26"/>
</dbReference>
<evidence type="ECO:0000256" key="4">
    <source>
        <dbReference type="PROSITE-ProRule" id="PRU00134"/>
    </source>
</evidence>
<dbReference type="PANTHER" id="PTHR46533:SF1">
    <property type="entry name" value="ZINC FINGER MYND DOMAIN-CONTAINING PROTEIN 12"/>
    <property type="match status" value="1"/>
</dbReference>
<dbReference type="SUPFAM" id="SSF144232">
    <property type="entry name" value="HIT/MYND zinc finger-like"/>
    <property type="match status" value="1"/>
</dbReference>
<gene>
    <name evidence="7" type="primary">LOC115224664</name>
</gene>
<proteinExistence type="predicted"/>
<dbReference type="PROSITE" id="PS50865">
    <property type="entry name" value="ZF_MYND_2"/>
    <property type="match status" value="1"/>
</dbReference>
<dbReference type="RefSeq" id="XP_036369511.1">
    <property type="nucleotide sequence ID" value="XM_036513618.1"/>
</dbReference>
<dbReference type="Gene3D" id="6.10.140.2220">
    <property type="match status" value="1"/>
</dbReference>
<dbReference type="PANTHER" id="PTHR46533">
    <property type="entry name" value="ZINC FINGER MYND DOMAIN-CONTAINING PROTEIN 12"/>
    <property type="match status" value="1"/>
</dbReference>
<keyword evidence="6" id="KW-1185">Reference proteome</keyword>
<accession>A0A7E6FP83</accession>
<dbReference type="Pfam" id="PF01753">
    <property type="entry name" value="zf-MYND"/>
    <property type="match status" value="1"/>
</dbReference>
<evidence type="ECO:0000313" key="6">
    <source>
        <dbReference type="Proteomes" id="UP000515154"/>
    </source>
</evidence>
<dbReference type="InterPro" id="IPR002893">
    <property type="entry name" value="Znf_MYND"/>
</dbReference>
<name>A0A7E6FP83_9MOLL</name>
<reference evidence="7" key="1">
    <citation type="submission" date="2025-08" db="UniProtKB">
        <authorList>
            <consortium name="RefSeq"/>
        </authorList>
    </citation>
    <scope>IDENTIFICATION</scope>
</reference>
<keyword evidence="1" id="KW-0479">Metal-binding</keyword>
<evidence type="ECO:0000256" key="1">
    <source>
        <dbReference type="ARBA" id="ARBA00022723"/>
    </source>
</evidence>
<evidence type="ECO:0000256" key="3">
    <source>
        <dbReference type="ARBA" id="ARBA00022833"/>
    </source>
</evidence>
<keyword evidence="3" id="KW-0862">Zinc</keyword>
<sequence>MAENKAEKTSSTRGSTVKLYPLANPKGTYIYCDVCGLPAWMRCKGCKIAAYCNREHQQLDWVGIHRYLCKSLIYLYNPPTRSIRKLQQQALERSIFNTKLDLINMCLLHGHRHLFEGNYKLIIPPALQCLRLYKMLYKAEGVEWLPAYLLLAECLLGLGKTNEAANYLSLINWFETKNKVTGIKCNHMVKRTMAKLSMVRENYLQALDELAEDIYLASEKYGTLDIQTSGGYFNMANVYFFLGREEVTNSLYKKVIDIWCNHLQSLVNQKMKTSTPDIALPIKEEEYEALNEADSAEATMYFESIGGWWESTGEGQSYYSGKLAYCKSMHLFVLSKLREAYASAKKTAMFLKSIPDCEALLVRAEDLVESCEKKVYF</sequence>
<dbReference type="InterPro" id="IPR053248">
    <property type="entry name" value="Zinc_finger_MYND_domain"/>
</dbReference>
<dbReference type="InterPro" id="IPR011990">
    <property type="entry name" value="TPR-like_helical_dom_sf"/>
</dbReference>
<dbReference type="AlphaFoldDB" id="A0A7E6FP83"/>
<dbReference type="GO" id="GO:0008270">
    <property type="term" value="F:zinc ion binding"/>
    <property type="evidence" value="ECO:0007669"/>
    <property type="project" value="UniProtKB-KW"/>
</dbReference>
<evidence type="ECO:0000256" key="2">
    <source>
        <dbReference type="ARBA" id="ARBA00022771"/>
    </source>
</evidence>
<dbReference type="KEGG" id="osn:115224664"/>
<organism evidence="6 7">
    <name type="scientific">Octopus sinensis</name>
    <name type="common">East Asian common octopus</name>
    <dbReference type="NCBI Taxonomy" id="2607531"/>
    <lineage>
        <taxon>Eukaryota</taxon>
        <taxon>Metazoa</taxon>
        <taxon>Spiralia</taxon>
        <taxon>Lophotrochozoa</taxon>
        <taxon>Mollusca</taxon>
        <taxon>Cephalopoda</taxon>
        <taxon>Coleoidea</taxon>
        <taxon>Octopodiformes</taxon>
        <taxon>Octopoda</taxon>
        <taxon>Incirrata</taxon>
        <taxon>Octopodidae</taxon>
        <taxon>Octopus</taxon>
    </lineage>
</organism>
<keyword evidence="2 4" id="KW-0863">Zinc-finger</keyword>
<feature type="domain" description="MYND-type" evidence="5">
    <location>
        <begin position="32"/>
        <end position="69"/>
    </location>
</feature>
<dbReference type="Gene3D" id="1.25.40.10">
    <property type="entry name" value="Tetratricopeptide repeat domain"/>
    <property type="match status" value="1"/>
</dbReference>
<dbReference type="PROSITE" id="PS01360">
    <property type="entry name" value="ZF_MYND_1"/>
    <property type="match status" value="1"/>
</dbReference>
<protein>
    <submittedName>
        <fullName evidence="7">Zinc finger MYND domain-containing protein 12-like</fullName>
    </submittedName>
</protein>
<evidence type="ECO:0000259" key="5">
    <source>
        <dbReference type="PROSITE" id="PS50865"/>
    </source>
</evidence>
<evidence type="ECO:0000313" key="7">
    <source>
        <dbReference type="RefSeq" id="XP_036369511.1"/>
    </source>
</evidence>